<dbReference type="Ensembl" id="ENSNFUT00015003410.1">
    <property type="protein sequence ID" value="ENSNFUP00015003211.1"/>
    <property type="gene ID" value="ENSNFUG00015001656.1"/>
</dbReference>
<name>A0A8C6KB96_NOTFU</name>
<sequence>MQHDPARRSSVSLLCGRRASPKAFDDSQNFAEALPMEMSVRIFGELDAESLCSASRTCRLWRDIIEQSEQLWRRQCLLVRAVCQREVDKDRGDGFSWKVTLVRNYTRSCAKRDWLRGRYSSVSSADELLGRKMVPFDAETWGEILQAELNSNMNIGGIVFPLEQQTRDEDSVVYHGLYDTEGVPHTKSGDRQPVQVSIEFKKAGTFETVWQAKYYNYYKREHCQFGNKFSNIEYECKPNETRTLMWINKEVFN</sequence>
<dbReference type="GO" id="GO:0005886">
    <property type="term" value="C:plasma membrane"/>
    <property type="evidence" value="ECO:0007669"/>
    <property type="project" value="TreeGrafter"/>
</dbReference>
<evidence type="ECO:0000313" key="2">
    <source>
        <dbReference type="Ensembl" id="ENSNFUP00015003211.1"/>
    </source>
</evidence>
<reference evidence="2" key="3">
    <citation type="submission" date="2025-09" db="UniProtKB">
        <authorList>
            <consortium name="Ensembl"/>
        </authorList>
    </citation>
    <scope>IDENTIFICATION</scope>
</reference>
<dbReference type="Pfam" id="PF12937">
    <property type="entry name" value="F-box-like"/>
    <property type="match status" value="1"/>
</dbReference>
<evidence type="ECO:0000259" key="1">
    <source>
        <dbReference type="PROSITE" id="PS50181"/>
    </source>
</evidence>
<dbReference type="Proteomes" id="UP000694548">
    <property type="component" value="Chromosome sgr02"/>
</dbReference>
<gene>
    <name evidence="2" type="primary">FBXO48</name>
    <name evidence="2" type="synonym">cnrip1a</name>
</gene>
<proteinExistence type="predicted"/>
<dbReference type="PANTHER" id="PTHR31952">
    <property type="entry name" value="CB1 CANNABINOID RECEPTOR-INTERACTING PROTEIN 1"/>
    <property type="match status" value="1"/>
</dbReference>
<dbReference type="PANTHER" id="PTHR31952:SF2">
    <property type="entry name" value="CB1 CANNABINOID RECEPTOR-INTERACTING PROTEIN 1"/>
    <property type="match status" value="1"/>
</dbReference>
<keyword evidence="3" id="KW-1185">Reference proteome</keyword>
<dbReference type="GO" id="GO:0031718">
    <property type="term" value="F:type 1 cannabinoid receptor binding"/>
    <property type="evidence" value="ECO:0007669"/>
    <property type="project" value="TreeGrafter"/>
</dbReference>
<reference evidence="2" key="1">
    <citation type="submission" date="2014-08" db="EMBL/GenBank/DDBJ databases">
        <authorList>
            <person name="Senf B."/>
            <person name="Petzold A."/>
            <person name="Downie B.R."/>
            <person name="Koch P."/>
            <person name="Platzer M."/>
        </authorList>
    </citation>
    <scope>NUCLEOTIDE SEQUENCE [LARGE SCALE GENOMIC DNA]</scope>
    <source>
        <strain evidence="2">GRZ</strain>
    </source>
</reference>
<dbReference type="AlphaFoldDB" id="A0A8C6KB96"/>
<dbReference type="InterPro" id="IPR029204">
    <property type="entry name" value="CNRIP1"/>
</dbReference>
<accession>A0A8C6KB96</accession>
<dbReference type="SUPFAM" id="SSF81383">
    <property type="entry name" value="F-box domain"/>
    <property type="match status" value="1"/>
</dbReference>
<dbReference type="InterPro" id="IPR001810">
    <property type="entry name" value="F-box_dom"/>
</dbReference>
<feature type="domain" description="F-box" evidence="1">
    <location>
        <begin position="28"/>
        <end position="75"/>
    </location>
</feature>
<dbReference type="PROSITE" id="PS50181">
    <property type="entry name" value="FBOX"/>
    <property type="match status" value="1"/>
</dbReference>
<dbReference type="Pfam" id="PF15043">
    <property type="entry name" value="CNRIP1"/>
    <property type="match status" value="1"/>
</dbReference>
<reference evidence="2" key="2">
    <citation type="submission" date="2025-08" db="UniProtKB">
        <authorList>
            <consortium name="Ensembl"/>
        </authorList>
    </citation>
    <scope>IDENTIFICATION</scope>
</reference>
<evidence type="ECO:0000313" key="3">
    <source>
        <dbReference type="Proteomes" id="UP000694548"/>
    </source>
</evidence>
<dbReference type="Gene3D" id="1.20.1280.50">
    <property type="match status" value="1"/>
</dbReference>
<dbReference type="GeneTree" id="ENSGT00390000012248"/>
<dbReference type="InterPro" id="IPR036047">
    <property type="entry name" value="F-box-like_dom_sf"/>
</dbReference>
<dbReference type="SMART" id="SM00256">
    <property type="entry name" value="FBOX"/>
    <property type="match status" value="1"/>
</dbReference>
<organism evidence="2 3">
    <name type="scientific">Nothobranchius furzeri</name>
    <name type="common">Turquoise killifish</name>
    <dbReference type="NCBI Taxonomy" id="105023"/>
    <lineage>
        <taxon>Eukaryota</taxon>
        <taxon>Metazoa</taxon>
        <taxon>Chordata</taxon>
        <taxon>Craniata</taxon>
        <taxon>Vertebrata</taxon>
        <taxon>Euteleostomi</taxon>
        <taxon>Actinopterygii</taxon>
        <taxon>Neopterygii</taxon>
        <taxon>Teleostei</taxon>
        <taxon>Neoteleostei</taxon>
        <taxon>Acanthomorphata</taxon>
        <taxon>Ovalentaria</taxon>
        <taxon>Atherinomorphae</taxon>
        <taxon>Cyprinodontiformes</taxon>
        <taxon>Nothobranchiidae</taxon>
        <taxon>Nothobranchius</taxon>
    </lineage>
</organism>
<protein>
    <submittedName>
        <fullName evidence="2">F-box protein 48</fullName>
    </submittedName>
</protein>